<protein>
    <submittedName>
        <fullName evidence="1">Uncharacterized protein</fullName>
    </submittedName>
</protein>
<organism evidence="1 2">
    <name type="scientific">Apiospora saccharicola</name>
    <dbReference type="NCBI Taxonomy" id="335842"/>
    <lineage>
        <taxon>Eukaryota</taxon>
        <taxon>Fungi</taxon>
        <taxon>Dikarya</taxon>
        <taxon>Ascomycota</taxon>
        <taxon>Pezizomycotina</taxon>
        <taxon>Sordariomycetes</taxon>
        <taxon>Xylariomycetidae</taxon>
        <taxon>Amphisphaeriales</taxon>
        <taxon>Apiosporaceae</taxon>
        <taxon>Apiospora</taxon>
    </lineage>
</organism>
<gene>
    <name evidence="1" type="ORF">PG996_005067</name>
</gene>
<evidence type="ECO:0000313" key="2">
    <source>
        <dbReference type="Proteomes" id="UP001446871"/>
    </source>
</evidence>
<comment type="caution">
    <text evidence="1">The sequence shown here is derived from an EMBL/GenBank/DDBJ whole genome shotgun (WGS) entry which is preliminary data.</text>
</comment>
<dbReference type="EMBL" id="JAQQWM010000003">
    <property type="protein sequence ID" value="KAK8071719.1"/>
    <property type="molecule type" value="Genomic_DNA"/>
</dbReference>
<dbReference type="Proteomes" id="UP001446871">
    <property type="component" value="Unassembled WGS sequence"/>
</dbReference>
<proteinExistence type="predicted"/>
<keyword evidence="2" id="KW-1185">Reference proteome</keyword>
<accession>A0ABR1VP97</accession>
<evidence type="ECO:0000313" key="1">
    <source>
        <dbReference type="EMBL" id="KAK8071719.1"/>
    </source>
</evidence>
<reference evidence="1 2" key="1">
    <citation type="submission" date="2023-01" db="EMBL/GenBank/DDBJ databases">
        <title>Analysis of 21 Apiospora genomes using comparative genomics revels a genus with tremendous synthesis potential of carbohydrate active enzymes and secondary metabolites.</title>
        <authorList>
            <person name="Sorensen T."/>
        </authorList>
    </citation>
    <scope>NUCLEOTIDE SEQUENCE [LARGE SCALE GENOMIC DNA]</scope>
    <source>
        <strain evidence="1 2">CBS 83171</strain>
    </source>
</reference>
<name>A0ABR1VP97_9PEZI</name>
<sequence>MFNNADNVENHLRANGHRIWGFVVYRCTYSSDRDWESCIERIQEDVRSGMDMYNGHDLLQEGCFQLTVISDAGTLDGASTQAVRRDFNAWCGRMVHEEQGSPEEIERRKQKTPLWFDDWLLPVRYNYCIQIDEDSMRSILSSEEDRPWVKIIKADWKPREMEPTQFVPGQGWVMEIRGRYKDVEYDKFHTEEDDEEYPPIEGCTDEDVGWVKMWYLSLMPGIYTDFICPYNWETVYVRPPGISDG</sequence>